<feature type="domain" description="Phospholipid/glycerol acyltransferase" evidence="12">
    <location>
        <begin position="327"/>
        <end position="454"/>
    </location>
</feature>
<evidence type="ECO:0000256" key="6">
    <source>
        <dbReference type="ARBA" id="ARBA00022679"/>
    </source>
</evidence>
<dbReference type="Pfam" id="PF01553">
    <property type="entry name" value="Acyltransferase"/>
    <property type="match status" value="1"/>
</dbReference>
<evidence type="ECO:0000313" key="14">
    <source>
        <dbReference type="Proteomes" id="UP000265691"/>
    </source>
</evidence>
<keyword evidence="9" id="KW-1208">Phospholipid metabolism</keyword>
<dbReference type="SMART" id="SM00563">
    <property type="entry name" value="PlsC"/>
    <property type="match status" value="1"/>
</dbReference>
<dbReference type="GO" id="GO:0006631">
    <property type="term" value="P:fatty acid metabolic process"/>
    <property type="evidence" value="ECO:0007669"/>
    <property type="project" value="TreeGrafter"/>
</dbReference>
<evidence type="ECO:0000256" key="4">
    <source>
        <dbReference type="ARBA" id="ARBA00013113"/>
    </source>
</evidence>
<keyword evidence="8" id="KW-0443">Lipid metabolism</keyword>
<dbReference type="SUPFAM" id="SSF69593">
    <property type="entry name" value="Glycerol-3-phosphate (1)-acyltransferase"/>
    <property type="match status" value="1"/>
</dbReference>
<dbReference type="GO" id="GO:0004366">
    <property type="term" value="F:glycerol-3-phosphate O-acyltransferase activity"/>
    <property type="evidence" value="ECO:0007669"/>
    <property type="project" value="UniProtKB-EC"/>
</dbReference>
<comment type="caution">
    <text evidence="13">The sequence shown here is derived from an EMBL/GenBank/DDBJ whole genome shotgun (WGS) entry which is preliminary data.</text>
</comment>
<dbReference type="GO" id="GO:0016024">
    <property type="term" value="P:CDP-diacylglycerol biosynthetic process"/>
    <property type="evidence" value="ECO:0007669"/>
    <property type="project" value="UniProtKB-UniPathway"/>
</dbReference>
<dbReference type="Pfam" id="PF19277">
    <property type="entry name" value="GPAT_C"/>
    <property type="match status" value="1"/>
</dbReference>
<comment type="catalytic activity">
    <reaction evidence="11">
        <text>sn-glycerol 3-phosphate + an acyl-CoA = a 1-acyl-sn-glycero-3-phosphate + CoA</text>
        <dbReference type="Rhea" id="RHEA:15325"/>
        <dbReference type="ChEBI" id="CHEBI:57287"/>
        <dbReference type="ChEBI" id="CHEBI:57597"/>
        <dbReference type="ChEBI" id="CHEBI:57970"/>
        <dbReference type="ChEBI" id="CHEBI:58342"/>
        <dbReference type="EC" id="2.3.1.15"/>
    </reaction>
</comment>
<dbReference type="InterPro" id="IPR045520">
    <property type="entry name" value="GPAT/DHAPAT_C"/>
</dbReference>
<evidence type="ECO:0000313" key="13">
    <source>
        <dbReference type="EMBL" id="RIY33217.1"/>
    </source>
</evidence>
<dbReference type="EC" id="2.3.1.15" evidence="4"/>
<gene>
    <name evidence="13" type="ORF">CKF54_03225</name>
</gene>
<dbReference type="EMBL" id="NRHC01000037">
    <property type="protein sequence ID" value="RIY33217.1"/>
    <property type="molecule type" value="Genomic_DNA"/>
</dbReference>
<keyword evidence="14" id="KW-1185">Reference proteome</keyword>
<evidence type="ECO:0000256" key="8">
    <source>
        <dbReference type="ARBA" id="ARBA00023209"/>
    </source>
</evidence>
<evidence type="ECO:0000256" key="11">
    <source>
        <dbReference type="ARBA" id="ARBA00048427"/>
    </source>
</evidence>
<name>A0A3A1YAS0_9GAMM</name>
<protein>
    <recommendedName>
        <fullName evidence="5">Glycerol-3-phosphate acyltransferase</fullName>
        <ecNumber evidence="4">2.3.1.15</ecNumber>
    </recommendedName>
</protein>
<evidence type="ECO:0000256" key="9">
    <source>
        <dbReference type="ARBA" id="ARBA00023264"/>
    </source>
</evidence>
<dbReference type="OrthoDB" id="335193at2"/>
<comment type="subcellular location">
    <subcellularLocation>
        <location evidence="1">Endomembrane system</location>
        <topology evidence="1">Peripheral membrane protein</topology>
    </subcellularLocation>
</comment>
<keyword evidence="8" id="KW-0594">Phospholipid biosynthesis</keyword>
<dbReference type="UniPathway" id="UPA00557">
    <property type="reaction ID" value="UER00612"/>
</dbReference>
<organism evidence="13 14">
    <name type="scientific">Psittacicella hinzii</name>
    <dbReference type="NCBI Taxonomy" id="2028575"/>
    <lineage>
        <taxon>Bacteria</taxon>
        <taxon>Pseudomonadati</taxon>
        <taxon>Pseudomonadota</taxon>
        <taxon>Gammaproteobacteria</taxon>
        <taxon>Pasteurellales</taxon>
        <taxon>Psittacicellaceae</taxon>
        <taxon>Psittacicella</taxon>
    </lineage>
</organism>
<keyword evidence="6" id="KW-0808">Transferase</keyword>
<dbReference type="InterPro" id="IPR041728">
    <property type="entry name" value="GPAT/DHAPAT_LPLAT"/>
</dbReference>
<evidence type="ECO:0000256" key="10">
    <source>
        <dbReference type="ARBA" id="ARBA00023315"/>
    </source>
</evidence>
<dbReference type="InterPro" id="IPR002123">
    <property type="entry name" value="Plipid/glycerol_acylTrfase"/>
</dbReference>
<keyword evidence="8" id="KW-0444">Lipid biosynthesis</keyword>
<proteinExistence type="inferred from homology"/>
<sequence length="803" mass="91592">MSSFLFKLTRLRSIVKEDIAHNLTPEQKVIYILPYDSSLALEALAATVKNNNLPWDKNLISHQGYGKFNNAPVIFIQKGGYLTAEKNPLHPQLKNDLVKLFAQEDLVFVMAYPQWGTNIITKPSVEPNASALTKAWYSLTSFLNFRKFFYLTLYAKQPLADLINIMLSSETSTNLEVLHEIAQELNEGTNLTSLSSEQQKIIAHSLANHLYSKYQDILARRNSNKPVIKRKNLITSVISDPQVQEALSKGKKEGKNSSVKDTVSAVAQQQKQAYALIEEIAADPKFRTLKSYDFVLEKLWNRFYSGISIRGLDNLLEILYKQDNVSLTYVSTHRSHIDYLLLSYLLNNYGAIKTPLIAAGINLNFWPVGKIFRRGGAFFLRRSFNNYLYAVVFKTYIAELLKNNQDTEFFIEGGRSRTGRLLVPKTGMLNMMLNGYLKNREINQYYVPIFLAYDKVFESKTYVQELLGKSKDKESALLVLRNLSKLKYQGQVHVNFAPPLAVRSYLQEYWPSWQEDLENNEINKVGFEATSNALARDIAISINSNASISAKALFSAAIFNTDGKYDREQLHQDIDFIRSVMQQTITFNPGYAVCDTASDELVTDILKVCHKNIQVKDNQLEISAEALAEFNYYRNNVEHCFIAPSLAAIKLEKNIDDENLKGFCHYFSEIFNLNSFTNFTEQTLFNQVKHFESILSENTSEQRQILAKQLYTYLVQIDTFISTMVEALNKLSQEAKGIEHLQLSTISPQVIAKLKEQKSIYPDFADKTTINQLRNAFATANTFSNITPDQLVEALSHVHVWLK</sequence>
<dbReference type="RefSeq" id="WP_119524849.1">
    <property type="nucleotide sequence ID" value="NZ_NRHC01000037.1"/>
</dbReference>
<evidence type="ECO:0000256" key="3">
    <source>
        <dbReference type="ARBA" id="ARBA00007937"/>
    </source>
</evidence>
<evidence type="ECO:0000256" key="7">
    <source>
        <dbReference type="ARBA" id="ARBA00023136"/>
    </source>
</evidence>
<evidence type="ECO:0000256" key="2">
    <source>
        <dbReference type="ARBA" id="ARBA00004765"/>
    </source>
</evidence>
<keyword evidence="10" id="KW-0012">Acyltransferase</keyword>
<keyword evidence="7" id="KW-0472">Membrane</keyword>
<dbReference type="InterPro" id="IPR022284">
    <property type="entry name" value="GPAT/DHAPAT"/>
</dbReference>
<evidence type="ECO:0000256" key="5">
    <source>
        <dbReference type="ARBA" id="ARBA00013432"/>
    </source>
</evidence>
<dbReference type="GO" id="GO:0012505">
    <property type="term" value="C:endomembrane system"/>
    <property type="evidence" value="ECO:0007669"/>
    <property type="project" value="UniProtKB-SubCell"/>
</dbReference>
<dbReference type="CDD" id="cd07993">
    <property type="entry name" value="LPLAT_DHAPAT-like"/>
    <property type="match status" value="1"/>
</dbReference>
<dbReference type="PANTHER" id="PTHR12563:SF17">
    <property type="entry name" value="DIHYDROXYACETONE PHOSPHATE ACYLTRANSFERASE"/>
    <property type="match status" value="1"/>
</dbReference>
<accession>A0A3A1YAS0</accession>
<dbReference type="AlphaFoldDB" id="A0A3A1YAS0"/>
<comment type="pathway">
    <text evidence="2">Phospholipid metabolism; CDP-diacylglycerol biosynthesis; CDP-diacylglycerol from sn-glycerol 3-phosphate: step 1/3.</text>
</comment>
<dbReference type="PANTHER" id="PTHR12563">
    <property type="entry name" value="GLYCEROL-3-PHOSPHATE ACYLTRANSFERASE"/>
    <property type="match status" value="1"/>
</dbReference>
<comment type="similarity">
    <text evidence="3">Belongs to the GPAT/DAPAT family.</text>
</comment>
<reference evidence="13 14" key="1">
    <citation type="submission" date="2017-08" db="EMBL/GenBank/DDBJ databases">
        <title>Reclassification of Bisgaard taxon 37 and 44.</title>
        <authorList>
            <person name="Christensen H."/>
        </authorList>
    </citation>
    <scope>NUCLEOTIDE SEQUENCE [LARGE SCALE GENOMIC DNA]</scope>
    <source>
        <strain evidence="13 14">B96_3</strain>
    </source>
</reference>
<dbReference type="Proteomes" id="UP000265691">
    <property type="component" value="Unassembled WGS sequence"/>
</dbReference>
<evidence type="ECO:0000259" key="12">
    <source>
        <dbReference type="SMART" id="SM00563"/>
    </source>
</evidence>
<evidence type="ECO:0000256" key="1">
    <source>
        <dbReference type="ARBA" id="ARBA00004184"/>
    </source>
</evidence>